<dbReference type="AlphaFoldDB" id="A0A6C0KY81"/>
<reference evidence="1" key="1">
    <citation type="journal article" date="2020" name="Nature">
        <title>Giant virus diversity and host interactions through global metagenomics.</title>
        <authorList>
            <person name="Schulz F."/>
            <person name="Roux S."/>
            <person name="Paez-Espino D."/>
            <person name="Jungbluth S."/>
            <person name="Walsh D.A."/>
            <person name="Denef V.J."/>
            <person name="McMahon K.D."/>
            <person name="Konstantinidis K.T."/>
            <person name="Eloe-Fadrosh E.A."/>
            <person name="Kyrpides N.C."/>
            <person name="Woyke T."/>
        </authorList>
    </citation>
    <scope>NUCLEOTIDE SEQUENCE</scope>
    <source>
        <strain evidence="1">GVMAG-S-3300013286-35</strain>
    </source>
</reference>
<evidence type="ECO:0000313" key="1">
    <source>
        <dbReference type="EMBL" id="QHU22213.1"/>
    </source>
</evidence>
<dbReference type="EMBL" id="MN741001">
    <property type="protein sequence ID" value="QHU22213.1"/>
    <property type="molecule type" value="Genomic_DNA"/>
</dbReference>
<name>A0A6C0KY81_9ZZZZ</name>
<protein>
    <submittedName>
        <fullName evidence="1">Uncharacterized protein</fullName>
    </submittedName>
</protein>
<organism evidence="1">
    <name type="scientific">viral metagenome</name>
    <dbReference type="NCBI Taxonomy" id="1070528"/>
    <lineage>
        <taxon>unclassified sequences</taxon>
        <taxon>metagenomes</taxon>
        <taxon>organismal metagenomes</taxon>
    </lineage>
</organism>
<accession>A0A6C0KY81</accession>
<proteinExistence type="predicted"/>
<sequence length="94" mass="11108">MGTCSSKNFVRVRLNTTEFSIHIEDIKKIKFMGQFLNKIGISRNEWALLETVDGAPLFDYSIFRYQTVIITMTNGRKKRLEITPMYRKKTKSRR</sequence>